<evidence type="ECO:0008006" key="3">
    <source>
        <dbReference type="Google" id="ProtNLM"/>
    </source>
</evidence>
<evidence type="ECO:0000313" key="2">
    <source>
        <dbReference type="Proteomes" id="UP000245288"/>
    </source>
</evidence>
<gene>
    <name evidence="1" type="ORF">LG34_13070</name>
</gene>
<evidence type="ECO:0000313" key="1">
    <source>
        <dbReference type="EMBL" id="PWE85904.1"/>
    </source>
</evidence>
<dbReference type="Pfam" id="PF21983">
    <property type="entry name" value="NikA-like"/>
    <property type="match status" value="1"/>
</dbReference>
<accession>A0A2V1JQ73</accession>
<comment type="caution">
    <text evidence="1">The sequence shown here is derived from an EMBL/GenBank/DDBJ whole genome shotgun (WGS) entry which is preliminary data.</text>
</comment>
<sequence length="124" mass="14451">MSGVHKNPTISFRISDYERREIEARIKASGMTKKTFFTRCCIYGRICVVGKKETVYMLVQTLEKMQADIHKMYDEIIETGQIKEKESPVDGEAYTDIEELQHDYLAMIKTVVDMLDGAKYLWQK</sequence>
<dbReference type="RefSeq" id="WP_109216365.1">
    <property type="nucleotide sequence ID" value="NZ_JRFU01000145.1"/>
</dbReference>
<organism evidence="1 2">
    <name type="scientific">Eubacterium ramulus</name>
    <dbReference type="NCBI Taxonomy" id="39490"/>
    <lineage>
        <taxon>Bacteria</taxon>
        <taxon>Bacillati</taxon>
        <taxon>Bacillota</taxon>
        <taxon>Clostridia</taxon>
        <taxon>Eubacteriales</taxon>
        <taxon>Eubacteriaceae</taxon>
        <taxon>Eubacterium</taxon>
    </lineage>
</organism>
<dbReference type="OrthoDB" id="9788022at2"/>
<protein>
    <recommendedName>
        <fullName evidence="3">Mobilization protein</fullName>
    </recommendedName>
</protein>
<name>A0A2V1JQ73_EUBRA</name>
<dbReference type="InterPro" id="IPR053842">
    <property type="entry name" value="NikA-like"/>
</dbReference>
<reference evidence="1 2" key="1">
    <citation type="submission" date="2014-09" db="EMBL/GenBank/DDBJ databases">
        <title>Butyrate-producing bacteria isolated from human gut.</title>
        <authorList>
            <person name="Zhang Q."/>
            <person name="Zhao L."/>
        </authorList>
    </citation>
    <scope>NUCLEOTIDE SEQUENCE [LARGE SCALE GENOMIC DNA]</scope>
    <source>
        <strain evidence="1 2">21</strain>
    </source>
</reference>
<proteinExistence type="predicted"/>
<dbReference type="EMBL" id="JRFU01000145">
    <property type="protein sequence ID" value="PWE85904.1"/>
    <property type="molecule type" value="Genomic_DNA"/>
</dbReference>
<dbReference type="Proteomes" id="UP000245288">
    <property type="component" value="Unassembled WGS sequence"/>
</dbReference>
<keyword evidence="2" id="KW-1185">Reference proteome</keyword>
<dbReference type="AlphaFoldDB" id="A0A2V1JQ73"/>